<dbReference type="Pfam" id="PF01063">
    <property type="entry name" value="Aminotran_4"/>
    <property type="match status" value="1"/>
</dbReference>
<comment type="catalytic activity">
    <reaction evidence="10">
        <text>L-leucine + 2-oxoglutarate = 4-methyl-2-oxopentanoate + L-glutamate</text>
        <dbReference type="Rhea" id="RHEA:18321"/>
        <dbReference type="ChEBI" id="CHEBI:16810"/>
        <dbReference type="ChEBI" id="CHEBI:17865"/>
        <dbReference type="ChEBI" id="CHEBI:29985"/>
        <dbReference type="ChEBI" id="CHEBI:57427"/>
        <dbReference type="EC" id="2.6.1.42"/>
    </reaction>
</comment>
<dbReference type="RefSeq" id="WP_264791415.1">
    <property type="nucleotide sequence ID" value="NZ_AP026867.1"/>
</dbReference>
<dbReference type="AlphaFoldDB" id="A0A915YBP7"/>
<dbReference type="PANTHER" id="PTHR42743:SF11">
    <property type="entry name" value="AMINODEOXYCHORISMATE LYASE"/>
    <property type="match status" value="1"/>
</dbReference>
<evidence type="ECO:0000256" key="1">
    <source>
        <dbReference type="ARBA" id="ARBA00001933"/>
    </source>
</evidence>
<evidence type="ECO:0000256" key="11">
    <source>
        <dbReference type="RuleBase" id="RU004106"/>
    </source>
</evidence>
<evidence type="ECO:0000313" key="13">
    <source>
        <dbReference type="EMBL" id="BDS10078.1"/>
    </source>
</evidence>
<dbReference type="PROSITE" id="PS00770">
    <property type="entry name" value="AA_TRANSFER_CLASS_4"/>
    <property type="match status" value="1"/>
</dbReference>
<evidence type="ECO:0000256" key="12">
    <source>
        <dbReference type="RuleBase" id="RU004516"/>
    </source>
</evidence>
<dbReference type="InterPro" id="IPR036038">
    <property type="entry name" value="Aminotransferase-like"/>
</dbReference>
<comment type="catalytic activity">
    <reaction evidence="9">
        <text>L-isoleucine + 2-oxoglutarate = (S)-3-methyl-2-oxopentanoate + L-glutamate</text>
        <dbReference type="Rhea" id="RHEA:24801"/>
        <dbReference type="ChEBI" id="CHEBI:16810"/>
        <dbReference type="ChEBI" id="CHEBI:29985"/>
        <dbReference type="ChEBI" id="CHEBI:35146"/>
        <dbReference type="ChEBI" id="CHEBI:58045"/>
        <dbReference type="EC" id="2.6.1.42"/>
    </reaction>
</comment>
<dbReference type="SUPFAM" id="SSF56752">
    <property type="entry name" value="D-aminoacid aminotransferase-like PLP-dependent enzymes"/>
    <property type="match status" value="1"/>
</dbReference>
<evidence type="ECO:0000256" key="6">
    <source>
        <dbReference type="ARBA" id="ARBA00013053"/>
    </source>
</evidence>
<comment type="catalytic activity">
    <reaction evidence="8">
        <text>L-valine + 2-oxoglutarate = 3-methyl-2-oxobutanoate + L-glutamate</text>
        <dbReference type="Rhea" id="RHEA:24813"/>
        <dbReference type="ChEBI" id="CHEBI:11851"/>
        <dbReference type="ChEBI" id="CHEBI:16810"/>
        <dbReference type="ChEBI" id="CHEBI:29985"/>
        <dbReference type="ChEBI" id="CHEBI:57762"/>
        <dbReference type="EC" id="2.6.1.42"/>
    </reaction>
</comment>
<dbReference type="InterPro" id="IPR001544">
    <property type="entry name" value="Aminotrans_IV"/>
</dbReference>
<sequence>MQTNRAFKYGDGLFETLRVRDGRILYLKDHFIRLSNGLDILKMQNPNAPLSFDEFQKILTDFIRIQSDTNLRIRITFFRQEGGLYSPQQQDYHYQIEATVLQDAQYKLNTQGLTLGICTAVQLPIDQLSNLKTISALPYVLAGIEKQQAGWDDCFLINSKGNIAESIAANIFMVKGQQIYTPALTEGCIAGVMRCQIIRLANKLGLKLIETSIQQEDLLQADEIFLTNAIRGIQWVKQLATYPHKFGCRVAKQLLEQIECELSHF</sequence>
<evidence type="ECO:0000256" key="10">
    <source>
        <dbReference type="ARBA" id="ARBA00049229"/>
    </source>
</evidence>
<dbReference type="PANTHER" id="PTHR42743">
    <property type="entry name" value="AMINO-ACID AMINOTRANSFERASE"/>
    <property type="match status" value="1"/>
</dbReference>
<dbReference type="Proteomes" id="UP001060919">
    <property type="component" value="Chromosome"/>
</dbReference>
<gene>
    <name evidence="13" type="ORF">AsAng_0007840</name>
</gene>
<evidence type="ECO:0000256" key="4">
    <source>
        <dbReference type="ARBA" id="ARBA00005072"/>
    </source>
</evidence>
<evidence type="ECO:0000313" key="14">
    <source>
        <dbReference type="Proteomes" id="UP001060919"/>
    </source>
</evidence>
<keyword evidence="7 12" id="KW-0663">Pyridoxal phosphate</keyword>
<comment type="cofactor">
    <cofactor evidence="1 12">
        <name>pyridoxal 5'-phosphate</name>
        <dbReference type="ChEBI" id="CHEBI:597326"/>
    </cofactor>
</comment>
<dbReference type="Gene3D" id="3.30.470.10">
    <property type="match status" value="1"/>
</dbReference>
<evidence type="ECO:0000256" key="2">
    <source>
        <dbReference type="ARBA" id="ARBA00004824"/>
    </source>
</evidence>
<proteinExistence type="inferred from homology"/>
<evidence type="ECO:0000256" key="8">
    <source>
        <dbReference type="ARBA" id="ARBA00048212"/>
    </source>
</evidence>
<dbReference type="InterPro" id="IPR043131">
    <property type="entry name" value="BCAT-like_N"/>
</dbReference>
<reference evidence="13" key="1">
    <citation type="submission" date="2022-09" db="EMBL/GenBank/DDBJ databases">
        <title>Aureispira anguillicida sp. nov., isolated from Leptocephalus of Japanese eel Anguilla japonica.</title>
        <authorList>
            <person name="Yuasa K."/>
            <person name="Mekata T."/>
            <person name="Ikunari K."/>
        </authorList>
    </citation>
    <scope>NUCLEOTIDE SEQUENCE</scope>
    <source>
        <strain evidence="13">EL160426</strain>
    </source>
</reference>
<keyword evidence="13" id="KW-0032">Aminotransferase</keyword>
<comment type="similarity">
    <text evidence="5 11">Belongs to the class-IV pyridoxal-phosphate-dependent aminotransferase family.</text>
</comment>
<name>A0A915YBP7_9BACT</name>
<protein>
    <recommendedName>
        <fullName evidence="6">branched-chain-amino-acid transaminase</fullName>
        <ecNumber evidence="6">2.6.1.42</ecNumber>
    </recommendedName>
</protein>
<dbReference type="InterPro" id="IPR043132">
    <property type="entry name" value="BCAT-like_C"/>
</dbReference>
<keyword evidence="13" id="KW-0808">Transferase</keyword>
<organism evidence="13 14">
    <name type="scientific">Aureispira anguillae</name>
    <dbReference type="NCBI Taxonomy" id="2864201"/>
    <lineage>
        <taxon>Bacteria</taxon>
        <taxon>Pseudomonadati</taxon>
        <taxon>Bacteroidota</taxon>
        <taxon>Saprospiria</taxon>
        <taxon>Saprospirales</taxon>
        <taxon>Saprospiraceae</taxon>
        <taxon>Aureispira</taxon>
    </lineage>
</organism>
<dbReference type="EMBL" id="AP026867">
    <property type="protein sequence ID" value="BDS10078.1"/>
    <property type="molecule type" value="Genomic_DNA"/>
</dbReference>
<comment type="pathway">
    <text evidence="4">Amino-acid biosynthesis; L-leucine biosynthesis; L-leucine from 3-methyl-2-oxobutanoate: step 4/4.</text>
</comment>
<accession>A0A915YBP7</accession>
<evidence type="ECO:0000256" key="9">
    <source>
        <dbReference type="ARBA" id="ARBA00048798"/>
    </source>
</evidence>
<evidence type="ECO:0000256" key="3">
    <source>
        <dbReference type="ARBA" id="ARBA00004931"/>
    </source>
</evidence>
<evidence type="ECO:0000256" key="7">
    <source>
        <dbReference type="ARBA" id="ARBA00022898"/>
    </source>
</evidence>
<dbReference type="GO" id="GO:0046394">
    <property type="term" value="P:carboxylic acid biosynthetic process"/>
    <property type="evidence" value="ECO:0007669"/>
    <property type="project" value="UniProtKB-ARBA"/>
</dbReference>
<dbReference type="KEGG" id="aup:AsAng_0007840"/>
<evidence type="ECO:0000256" key="5">
    <source>
        <dbReference type="ARBA" id="ARBA00009320"/>
    </source>
</evidence>
<dbReference type="Gene3D" id="3.20.10.10">
    <property type="entry name" value="D-amino Acid Aminotransferase, subunit A, domain 2"/>
    <property type="match status" value="1"/>
</dbReference>
<comment type="pathway">
    <text evidence="2">Amino-acid biosynthesis; L-isoleucine biosynthesis; L-isoleucine from 2-oxobutanoate: step 4/4.</text>
</comment>
<dbReference type="InterPro" id="IPR018300">
    <property type="entry name" value="Aminotrans_IV_CS"/>
</dbReference>
<dbReference type="GO" id="GO:0004084">
    <property type="term" value="F:branched-chain-amino-acid transaminase activity"/>
    <property type="evidence" value="ECO:0007669"/>
    <property type="project" value="UniProtKB-EC"/>
</dbReference>
<dbReference type="EC" id="2.6.1.42" evidence="6"/>
<dbReference type="CDD" id="cd00449">
    <property type="entry name" value="PLPDE_IV"/>
    <property type="match status" value="1"/>
</dbReference>
<comment type="pathway">
    <text evidence="3">Amino-acid biosynthesis; L-valine biosynthesis; L-valine from pyruvate: step 4/4.</text>
</comment>
<dbReference type="InterPro" id="IPR050571">
    <property type="entry name" value="Class-IV_PLP-Dep_Aminotrnsfr"/>
</dbReference>
<keyword evidence="14" id="KW-1185">Reference proteome</keyword>